<evidence type="ECO:0000256" key="2">
    <source>
        <dbReference type="ARBA" id="ARBA00007400"/>
    </source>
</evidence>
<name>A0A7X2TEY6_9FIRM</name>
<feature type="domain" description="Acyltransferase 3" evidence="8">
    <location>
        <begin position="9"/>
        <end position="314"/>
    </location>
</feature>
<dbReference type="GO" id="GO:0005886">
    <property type="term" value="C:plasma membrane"/>
    <property type="evidence" value="ECO:0007669"/>
    <property type="project" value="UniProtKB-SubCell"/>
</dbReference>
<dbReference type="AlphaFoldDB" id="A0A7X2TEY6"/>
<feature type="transmembrane region" description="Helical" evidence="7">
    <location>
        <begin position="135"/>
        <end position="154"/>
    </location>
</feature>
<keyword evidence="4 7" id="KW-0812">Transmembrane</keyword>
<dbReference type="EMBL" id="VUMN01000007">
    <property type="protein sequence ID" value="MSS58159.1"/>
    <property type="molecule type" value="Genomic_DNA"/>
</dbReference>
<sequence>MKNSSRNTTIDAMRLGAALLVVFVHSGNLILAYQAETPMFLKPFLMLADAGDAIFMMISGYLLFLHPFQYGSMLKKKVRTILVPLVLWNLIWILIDLVRLDLRGTASGILTWPVSTWTINLFGIPFHTAPFYMPFWFLTDLFGLILLSPLIRFLTKKTPFLAGAGIVILWFMPISYRIRIPFCFFLFGALLAEYPQWKEKLKSIAEKISLPSALLCSLLVLVLPFSWYDLLDRITLILWIWPIGKLAETCMKNQKTASRIELAASWNMFLYAVHGKVISYLQGVYTVQFAGSDGSIIAGYFGLALLSILFCWTAAAIMQHLLPRLYGVLSGGRGVPVHL</sequence>
<dbReference type="Proteomes" id="UP000461880">
    <property type="component" value="Unassembled WGS sequence"/>
</dbReference>
<feature type="transmembrane region" description="Helical" evidence="7">
    <location>
        <begin position="160"/>
        <end position="187"/>
    </location>
</feature>
<gene>
    <name evidence="9" type="ORF">FYJ51_04485</name>
</gene>
<feature type="transmembrane region" description="Helical" evidence="7">
    <location>
        <begin position="297"/>
        <end position="317"/>
    </location>
</feature>
<dbReference type="InterPro" id="IPR002656">
    <property type="entry name" value="Acyl_transf_3_dom"/>
</dbReference>
<comment type="subcellular location">
    <subcellularLocation>
        <location evidence="1">Cell membrane</location>
        <topology evidence="1">Multi-pass membrane protein</topology>
    </subcellularLocation>
</comment>
<dbReference type="GO" id="GO:0009246">
    <property type="term" value="P:enterobacterial common antigen biosynthetic process"/>
    <property type="evidence" value="ECO:0007669"/>
    <property type="project" value="TreeGrafter"/>
</dbReference>
<evidence type="ECO:0000256" key="5">
    <source>
        <dbReference type="ARBA" id="ARBA00022989"/>
    </source>
</evidence>
<dbReference type="PANTHER" id="PTHR40074:SF2">
    <property type="entry name" value="O-ACETYLTRANSFERASE WECH"/>
    <property type="match status" value="1"/>
</dbReference>
<keyword evidence="9" id="KW-0012">Acyltransferase</keyword>
<evidence type="ECO:0000313" key="9">
    <source>
        <dbReference type="EMBL" id="MSS58159.1"/>
    </source>
</evidence>
<keyword evidence="10" id="KW-1185">Reference proteome</keyword>
<feature type="transmembrane region" description="Helical" evidence="7">
    <location>
        <begin position="45"/>
        <end position="66"/>
    </location>
</feature>
<feature type="transmembrane region" description="Helical" evidence="7">
    <location>
        <begin position="12"/>
        <end position="33"/>
    </location>
</feature>
<keyword evidence="9" id="KW-0808">Transferase</keyword>
<dbReference type="Pfam" id="PF01757">
    <property type="entry name" value="Acyl_transf_3"/>
    <property type="match status" value="1"/>
</dbReference>
<evidence type="ECO:0000256" key="4">
    <source>
        <dbReference type="ARBA" id="ARBA00022692"/>
    </source>
</evidence>
<dbReference type="GO" id="GO:0016413">
    <property type="term" value="F:O-acetyltransferase activity"/>
    <property type="evidence" value="ECO:0007669"/>
    <property type="project" value="TreeGrafter"/>
</dbReference>
<evidence type="ECO:0000256" key="1">
    <source>
        <dbReference type="ARBA" id="ARBA00004651"/>
    </source>
</evidence>
<accession>A0A7X2TEY6</accession>
<protein>
    <submittedName>
        <fullName evidence="9">Acyltransferase</fullName>
    </submittedName>
</protein>
<organism evidence="9 10">
    <name type="scientific">Stecheria intestinalis</name>
    <dbReference type="NCBI Taxonomy" id="2606630"/>
    <lineage>
        <taxon>Bacteria</taxon>
        <taxon>Bacillati</taxon>
        <taxon>Bacillota</taxon>
        <taxon>Erysipelotrichia</taxon>
        <taxon>Erysipelotrichales</taxon>
        <taxon>Erysipelotrichaceae</taxon>
        <taxon>Stecheria</taxon>
    </lineage>
</organism>
<keyword evidence="5 7" id="KW-1133">Transmembrane helix</keyword>
<evidence type="ECO:0000256" key="6">
    <source>
        <dbReference type="ARBA" id="ARBA00023136"/>
    </source>
</evidence>
<proteinExistence type="inferred from homology"/>
<keyword evidence="3" id="KW-1003">Cell membrane</keyword>
<reference evidence="9 10" key="1">
    <citation type="submission" date="2019-08" db="EMBL/GenBank/DDBJ databases">
        <title>In-depth cultivation of the pig gut microbiome towards novel bacterial diversity and tailored functional studies.</title>
        <authorList>
            <person name="Wylensek D."/>
            <person name="Hitch T.C.A."/>
            <person name="Clavel T."/>
        </authorList>
    </citation>
    <scope>NUCLEOTIDE SEQUENCE [LARGE SCALE GENOMIC DNA]</scope>
    <source>
        <strain evidence="9 10">Oil+RF-744-GAM-WT-6</strain>
    </source>
</reference>
<evidence type="ECO:0000259" key="8">
    <source>
        <dbReference type="Pfam" id="PF01757"/>
    </source>
</evidence>
<feature type="transmembrane region" description="Helical" evidence="7">
    <location>
        <begin position="263"/>
        <end position="285"/>
    </location>
</feature>
<evidence type="ECO:0000256" key="3">
    <source>
        <dbReference type="ARBA" id="ARBA00022475"/>
    </source>
</evidence>
<dbReference type="RefSeq" id="WP_154503758.1">
    <property type="nucleotide sequence ID" value="NZ_VUMN01000007.1"/>
</dbReference>
<dbReference type="PANTHER" id="PTHR40074">
    <property type="entry name" value="O-ACETYLTRANSFERASE WECH"/>
    <property type="match status" value="1"/>
</dbReference>
<comment type="caution">
    <text evidence="9">The sequence shown here is derived from an EMBL/GenBank/DDBJ whole genome shotgun (WGS) entry which is preliminary data.</text>
</comment>
<evidence type="ECO:0000313" key="10">
    <source>
        <dbReference type="Proteomes" id="UP000461880"/>
    </source>
</evidence>
<keyword evidence="6 7" id="KW-0472">Membrane</keyword>
<comment type="similarity">
    <text evidence="2">Belongs to the acyltransferase 3 family.</text>
</comment>
<evidence type="ECO:0000256" key="7">
    <source>
        <dbReference type="SAM" id="Phobius"/>
    </source>
</evidence>
<feature type="transmembrane region" description="Helical" evidence="7">
    <location>
        <begin position="78"/>
        <end position="98"/>
    </location>
</feature>
<feature type="transmembrane region" description="Helical" evidence="7">
    <location>
        <begin position="208"/>
        <end position="228"/>
    </location>
</feature>